<dbReference type="Gene3D" id="3.10.180.10">
    <property type="entry name" value="2,3-Dihydroxybiphenyl 1,2-Dioxygenase, domain 1"/>
    <property type="match status" value="1"/>
</dbReference>
<organism evidence="2 3">
    <name type="scientific">Pseudotabrizicola alkalilacus</name>
    <dbReference type="NCBI Taxonomy" id="2305252"/>
    <lineage>
        <taxon>Bacteria</taxon>
        <taxon>Pseudomonadati</taxon>
        <taxon>Pseudomonadota</taxon>
        <taxon>Alphaproteobacteria</taxon>
        <taxon>Rhodobacterales</taxon>
        <taxon>Paracoccaceae</taxon>
        <taxon>Pseudotabrizicola</taxon>
    </lineage>
</organism>
<dbReference type="SUPFAM" id="SSF54593">
    <property type="entry name" value="Glyoxalase/Bleomycin resistance protein/Dihydroxybiphenyl dioxygenase"/>
    <property type="match status" value="1"/>
</dbReference>
<reference evidence="2 3" key="1">
    <citation type="submission" date="2018-08" db="EMBL/GenBank/DDBJ databases">
        <title>Flavobacterium tibetense sp. nov., isolated from a wetland YonghuCo on Tibetan Plateau.</title>
        <authorList>
            <person name="Phurbu D."/>
            <person name="Lu H."/>
            <person name="Xing P."/>
        </authorList>
    </citation>
    <scope>NUCLEOTIDE SEQUENCE [LARGE SCALE GENOMIC DNA]</scope>
    <source>
        <strain evidence="2 3">DJC</strain>
    </source>
</reference>
<dbReference type="PROSITE" id="PS51819">
    <property type="entry name" value="VOC"/>
    <property type="match status" value="1"/>
</dbReference>
<evidence type="ECO:0000313" key="2">
    <source>
        <dbReference type="EMBL" id="RGP37875.1"/>
    </source>
</evidence>
<dbReference type="PANTHER" id="PTHR36437:SF2">
    <property type="entry name" value="GLYOXALASE_BLEOMYCIN RESISTANCE PROTEIN_DIOXYGENASE"/>
    <property type="match status" value="1"/>
</dbReference>
<name>A0A411Z496_9RHOB</name>
<evidence type="ECO:0000313" key="3">
    <source>
        <dbReference type="Proteomes" id="UP000284547"/>
    </source>
</evidence>
<comment type="caution">
    <text evidence="2">The sequence shown here is derived from an EMBL/GenBank/DDBJ whole genome shotgun (WGS) entry which is preliminary data.</text>
</comment>
<dbReference type="Proteomes" id="UP000284547">
    <property type="component" value="Unassembled WGS sequence"/>
</dbReference>
<feature type="domain" description="VOC" evidence="1">
    <location>
        <begin position="6"/>
        <end position="128"/>
    </location>
</feature>
<protein>
    <submittedName>
        <fullName evidence="2">VOC family protein</fullName>
    </submittedName>
</protein>
<dbReference type="InterPro" id="IPR004360">
    <property type="entry name" value="Glyas_Fos-R_dOase_dom"/>
</dbReference>
<dbReference type="OrthoDB" id="9794917at2"/>
<keyword evidence="3" id="KW-1185">Reference proteome</keyword>
<dbReference type="EMBL" id="QWEY01000003">
    <property type="protein sequence ID" value="RGP37875.1"/>
    <property type="molecule type" value="Genomic_DNA"/>
</dbReference>
<gene>
    <name evidence="2" type="ORF">D1012_08275</name>
</gene>
<dbReference type="PANTHER" id="PTHR36437">
    <property type="entry name" value="GLYOXALASE/BLEOMYCIN RESISTANCE PROTEIN/DIOXYGENASE"/>
    <property type="match status" value="1"/>
</dbReference>
<dbReference type="AlphaFoldDB" id="A0A411Z496"/>
<dbReference type="InterPro" id="IPR037523">
    <property type="entry name" value="VOC_core"/>
</dbReference>
<dbReference type="Pfam" id="PF00903">
    <property type="entry name" value="Glyoxalase"/>
    <property type="match status" value="1"/>
</dbReference>
<proteinExistence type="predicted"/>
<dbReference type="InterPro" id="IPR029068">
    <property type="entry name" value="Glyas_Bleomycin-R_OHBP_Dase"/>
</dbReference>
<dbReference type="RefSeq" id="WP_118150958.1">
    <property type="nucleotide sequence ID" value="NZ_QWEY01000003.1"/>
</dbReference>
<evidence type="ECO:0000259" key="1">
    <source>
        <dbReference type="PROSITE" id="PS51819"/>
    </source>
</evidence>
<accession>A0A411Z496</accession>
<sequence length="133" mass="14493">MTQGAVLAAVSLIVPDYDSGIVFYCGALGFRLTEDIDQGRKRWVTVEPPGGGARLVLAQADGPVQQAAIGAQGGGRVWLFLRTDDFDRDHQAMLRAGVVFEERPRDEAYGRVAVWRDPFGNRWDLIGPPHASG</sequence>